<comment type="caution">
    <text evidence="1">The sequence shown here is derived from an EMBL/GenBank/DDBJ whole genome shotgun (WGS) entry which is preliminary data.</text>
</comment>
<sequence length="265" mass="30205">MYTAIAIYGTENITPEEAFYFGKRFFECINLSVTKAGYYKYLTDGDHKGDHDIFDVSFSDLEKKINDREVTSFRLYNDKKGSTPWLASFGYTTNEFGGFFHLDAQCISESLSYHEIICFIEELSISKSLSYGIAYSCDKMSKAFYYAAGNNLANIFPYENSSLFKKETPGRFQGEEKYKNIMLRMVYPVNILNGSHILIDVGGIPLRDWISKDEGRGVLKKLNNGSWLWQVEENSLESINKCLGDLGILISWRITSSKMAAKKIP</sequence>
<keyword evidence="2" id="KW-1185">Reference proteome</keyword>
<proteinExistence type="predicted"/>
<evidence type="ECO:0000313" key="1">
    <source>
        <dbReference type="EMBL" id="NIF22085.1"/>
    </source>
</evidence>
<dbReference type="EMBL" id="VWXF01000004">
    <property type="protein sequence ID" value="NIF22085.1"/>
    <property type="molecule type" value="Genomic_DNA"/>
</dbReference>
<dbReference type="Proteomes" id="UP001515683">
    <property type="component" value="Unassembled WGS sequence"/>
</dbReference>
<protein>
    <recommendedName>
        <fullName evidence="3">Immunity protein 52 domain-containing protein</fullName>
    </recommendedName>
</protein>
<evidence type="ECO:0008006" key="3">
    <source>
        <dbReference type="Google" id="ProtNLM"/>
    </source>
</evidence>
<evidence type="ECO:0000313" key="2">
    <source>
        <dbReference type="Proteomes" id="UP001515683"/>
    </source>
</evidence>
<name>A0ABX0R9N7_9GAMM</name>
<gene>
    <name evidence="1" type="ORF">F3J40_10790</name>
</gene>
<organism evidence="1 2">
    <name type="scientific">Candidatus Pantoea multigeneris</name>
    <dbReference type="NCBI Taxonomy" id="2608357"/>
    <lineage>
        <taxon>Bacteria</taxon>
        <taxon>Pseudomonadati</taxon>
        <taxon>Pseudomonadota</taxon>
        <taxon>Gammaproteobacteria</taxon>
        <taxon>Enterobacterales</taxon>
        <taxon>Erwiniaceae</taxon>
        <taxon>Pantoea</taxon>
    </lineage>
</organism>
<accession>A0ABX0R9N7</accession>
<dbReference type="RefSeq" id="WP_167014487.1">
    <property type="nucleotide sequence ID" value="NZ_VWXF01000004.1"/>
</dbReference>
<reference evidence="1 2" key="1">
    <citation type="journal article" date="2019" name="bioRxiv">
        <title>Bacteria contribute to plant secondary compound degradation in a generalist herbivore system.</title>
        <authorList>
            <person name="Francoeur C.B."/>
            <person name="Khadempour L."/>
            <person name="Moreira-Soto R.D."/>
            <person name="Gotting K."/>
            <person name="Book A.J."/>
            <person name="Pinto-Tomas A.A."/>
            <person name="Keefover-Ring K."/>
            <person name="Currie C.R."/>
        </authorList>
    </citation>
    <scope>NUCLEOTIDE SEQUENCE [LARGE SCALE GENOMIC DNA]</scope>
    <source>
        <strain evidence="1">Acro-835</strain>
    </source>
</reference>